<dbReference type="AlphaFoldDB" id="W9RH35"/>
<keyword evidence="1" id="KW-1133">Transmembrane helix</keyword>
<keyword evidence="1" id="KW-0472">Membrane</keyword>
<evidence type="ECO:0000313" key="3">
    <source>
        <dbReference type="Proteomes" id="UP000030645"/>
    </source>
</evidence>
<reference evidence="3" key="1">
    <citation type="submission" date="2013-01" db="EMBL/GenBank/DDBJ databases">
        <title>Draft Genome Sequence of a Mulberry Tree, Morus notabilis C.K. Schneid.</title>
        <authorList>
            <person name="He N."/>
            <person name="Zhao S."/>
        </authorList>
    </citation>
    <scope>NUCLEOTIDE SEQUENCE</scope>
</reference>
<keyword evidence="1" id="KW-0812">Transmembrane</keyword>
<feature type="transmembrane region" description="Helical" evidence="1">
    <location>
        <begin position="12"/>
        <end position="31"/>
    </location>
</feature>
<protein>
    <submittedName>
        <fullName evidence="2">Uncharacterized protein</fullName>
    </submittedName>
</protein>
<proteinExistence type="predicted"/>
<keyword evidence="3" id="KW-1185">Reference proteome</keyword>
<organism evidence="2 3">
    <name type="scientific">Morus notabilis</name>
    <dbReference type="NCBI Taxonomy" id="981085"/>
    <lineage>
        <taxon>Eukaryota</taxon>
        <taxon>Viridiplantae</taxon>
        <taxon>Streptophyta</taxon>
        <taxon>Embryophyta</taxon>
        <taxon>Tracheophyta</taxon>
        <taxon>Spermatophyta</taxon>
        <taxon>Magnoliopsida</taxon>
        <taxon>eudicotyledons</taxon>
        <taxon>Gunneridae</taxon>
        <taxon>Pentapetalae</taxon>
        <taxon>rosids</taxon>
        <taxon>fabids</taxon>
        <taxon>Rosales</taxon>
        <taxon>Moraceae</taxon>
        <taxon>Moreae</taxon>
        <taxon>Morus</taxon>
    </lineage>
</organism>
<accession>W9RH35</accession>
<sequence length="62" mass="6974">MWIHELDHDDRIVDRLCSPVAGAFLVFLVVIGRSNLAELDVEEAAINFYCLVTQNLATGSRR</sequence>
<evidence type="ECO:0000313" key="2">
    <source>
        <dbReference type="EMBL" id="EXB90599.1"/>
    </source>
</evidence>
<dbReference type="EMBL" id="KE345039">
    <property type="protein sequence ID" value="EXB90599.1"/>
    <property type="molecule type" value="Genomic_DNA"/>
</dbReference>
<dbReference type="Proteomes" id="UP000030645">
    <property type="component" value="Unassembled WGS sequence"/>
</dbReference>
<gene>
    <name evidence="2" type="ORF">L484_008199</name>
</gene>
<name>W9RH35_9ROSA</name>
<evidence type="ECO:0000256" key="1">
    <source>
        <dbReference type="SAM" id="Phobius"/>
    </source>
</evidence>